<evidence type="ECO:0000259" key="2">
    <source>
        <dbReference type="PROSITE" id="PS51707"/>
    </source>
</evidence>
<feature type="compositionally biased region" description="Basic residues" evidence="1">
    <location>
        <begin position="232"/>
        <end position="241"/>
    </location>
</feature>
<gene>
    <name evidence="3" type="ORF">A7979_09440</name>
</gene>
<protein>
    <recommendedName>
        <fullName evidence="2">CYTH domain-containing protein</fullName>
    </recommendedName>
</protein>
<proteinExistence type="predicted"/>
<sequence>MADHHLEVEQKFEITDVGRPAPQPVWSFDRWQAREPVLEELAATYYDTAAGDLGKNKVALRRRLGGYDEGWHIKFDAADARHEVSFTLLAHRATMPAAVKKFVRVAAAGQEPQPRVSLNTRRLRTVITDAQGTPLAEICDDTVTAQDLVTGQERTWHEWEVELLEGVEPRSDEATHLFEEIGAVLKKVGAEPSSSPAKLVRALGQDAAYEARLAIHREQQEKPGTPPAPSKKAAKKKKKAVASRAEEPADLPNSVQLVERIMSRLVGQLVQADLLIQVGAPDSTHRGRVAARALRSVLKYMVAPYTRTDAVQVQVAGLMKGLAAYARQLERHRNGELVYPMARQGFAEYGLLTKQENSAFEACAEQADRSALKEAQRCVQSASRLDLHLGLLALIRELPQVLDLPLNSENYLNKVAKRLRKNLVKQAERTVSTWPQRASDFSESTTWDEGLHDIRKAAKAARYCLSACSEAGLPLTKAQFTLLTRAKALQSELGVLTDELTLSHWLATLRPQATGAGLDAYALGYLAGRSDFLAVGLRMDIYASLPKALKKMKALKLV</sequence>
<keyword evidence="4" id="KW-1185">Reference proteome</keyword>
<dbReference type="Pfam" id="PF01928">
    <property type="entry name" value="CYTH"/>
    <property type="match status" value="1"/>
</dbReference>
<evidence type="ECO:0000313" key="3">
    <source>
        <dbReference type="EMBL" id="ORC24491.1"/>
    </source>
</evidence>
<dbReference type="OrthoDB" id="9777271at2"/>
<dbReference type="SMART" id="SM00880">
    <property type="entry name" value="CHAD"/>
    <property type="match status" value="1"/>
</dbReference>
<dbReference type="CDD" id="cd07374">
    <property type="entry name" value="CYTH-like_Pase"/>
    <property type="match status" value="1"/>
</dbReference>
<dbReference type="Gene3D" id="2.40.320.10">
    <property type="entry name" value="Hypothetical Protein Pfu-838710-001"/>
    <property type="match status" value="1"/>
</dbReference>
<dbReference type="PANTHER" id="PTHR39339">
    <property type="entry name" value="SLR1444 PROTEIN"/>
    <property type="match status" value="1"/>
</dbReference>
<feature type="domain" description="CYTH" evidence="2">
    <location>
        <begin position="5"/>
        <end position="206"/>
    </location>
</feature>
<dbReference type="Gene3D" id="1.40.20.10">
    <property type="entry name" value="CHAD domain"/>
    <property type="match status" value="1"/>
</dbReference>
<dbReference type="SUPFAM" id="SSF55154">
    <property type="entry name" value="CYTH-like phosphatases"/>
    <property type="match status" value="1"/>
</dbReference>
<evidence type="ECO:0000313" key="4">
    <source>
        <dbReference type="Proteomes" id="UP000192359"/>
    </source>
</evidence>
<dbReference type="SMART" id="SM01118">
    <property type="entry name" value="CYTH"/>
    <property type="match status" value="1"/>
</dbReference>
<evidence type="ECO:0000256" key="1">
    <source>
        <dbReference type="SAM" id="MobiDB-lite"/>
    </source>
</evidence>
<reference evidence="3 4" key="1">
    <citation type="submission" date="2016-05" db="EMBL/GenBank/DDBJ databases">
        <title>Draft genome sequence of a porcine commensal Rothia nasimurium.</title>
        <authorList>
            <person name="Gaiser R.A."/>
            <person name="Van Baarlen P."/>
            <person name="Wells J.M."/>
        </authorList>
    </citation>
    <scope>NUCLEOTIDE SEQUENCE [LARGE SCALE GENOMIC DNA]</scope>
    <source>
        <strain evidence="3 4">PT-32</strain>
    </source>
</reference>
<dbReference type="EMBL" id="LXWF01000003">
    <property type="protein sequence ID" value="ORC24491.1"/>
    <property type="molecule type" value="Genomic_DNA"/>
</dbReference>
<name>A0A1Y1RS41_9MICC</name>
<comment type="caution">
    <text evidence="3">The sequence shown here is derived from an EMBL/GenBank/DDBJ whole genome shotgun (WGS) entry which is preliminary data.</text>
</comment>
<dbReference type="PROSITE" id="PS51707">
    <property type="entry name" value="CYTH"/>
    <property type="match status" value="1"/>
</dbReference>
<dbReference type="InterPro" id="IPR023577">
    <property type="entry name" value="CYTH_domain"/>
</dbReference>
<dbReference type="InterPro" id="IPR007899">
    <property type="entry name" value="CHAD_dom"/>
</dbReference>
<dbReference type="Pfam" id="PF05235">
    <property type="entry name" value="CHAD"/>
    <property type="match status" value="1"/>
</dbReference>
<dbReference type="PANTHER" id="PTHR39339:SF1">
    <property type="entry name" value="CHAD DOMAIN-CONTAINING PROTEIN"/>
    <property type="match status" value="1"/>
</dbReference>
<dbReference type="InterPro" id="IPR038186">
    <property type="entry name" value="CHAD_dom_sf"/>
</dbReference>
<dbReference type="RefSeq" id="WP_083090688.1">
    <property type="nucleotide sequence ID" value="NZ_LXWF01000003.1"/>
</dbReference>
<feature type="region of interest" description="Disordered" evidence="1">
    <location>
        <begin position="217"/>
        <end position="249"/>
    </location>
</feature>
<dbReference type="InterPro" id="IPR033469">
    <property type="entry name" value="CYTH-like_dom_sf"/>
</dbReference>
<dbReference type="Proteomes" id="UP000192359">
    <property type="component" value="Unassembled WGS sequence"/>
</dbReference>
<organism evidence="3 4">
    <name type="scientific">Rothia nasimurium</name>
    <dbReference type="NCBI Taxonomy" id="85336"/>
    <lineage>
        <taxon>Bacteria</taxon>
        <taxon>Bacillati</taxon>
        <taxon>Actinomycetota</taxon>
        <taxon>Actinomycetes</taxon>
        <taxon>Micrococcales</taxon>
        <taxon>Micrococcaceae</taxon>
        <taxon>Rothia</taxon>
    </lineage>
</organism>
<accession>A0A1Y1RS41</accession>
<dbReference type="AlphaFoldDB" id="A0A1Y1RS41"/>